<dbReference type="InterPro" id="IPR001173">
    <property type="entry name" value="Glyco_trans_2-like"/>
</dbReference>
<proteinExistence type="inferred from homology"/>
<dbReference type="Pfam" id="PF00535">
    <property type="entry name" value="Glycos_transf_2"/>
    <property type="match status" value="1"/>
</dbReference>
<evidence type="ECO:0000256" key="2">
    <source>
        <dbReference type="ARBA" id="ARBA00022676"/>
    </source>
</evidence>
<protein>
    <submittedName>
        <fullName evidence="5">Glycosyl transferase, group 2 family protein</fullName>
    </submittedName>
</protein>
<gene>
    <name evidence="5" type="ORF">CMTB2_04462</name>
</gene>
<dbReference type="SUPFAM" id="SSF53448">
    <property type="entry name" value="Nucleotide-diphospho-sugar transferases"/>
    <property type="match status" value="1"/>
</dbReference>
<evidence type="ECO:0000313" key="6">
    <source>
        <dbReference type="Proteomes" id="UP000003288"/>
    </source>
</evidence>
<evidence type="ECO:0000256" key="3">
    <source>
        <dbReference type="ARBA" id="ARBA00022679"/>
    </source>
</evidence>
<comment type="caution">
    <text evidence="5">The sequence shown here is derived from an EMBL/GenBank/DDBJ whole genome shotgun (WGS) entry which is preliminary data.</text>
</comment>
<dbReference type="PANTHER" id="PTHR43179">
    <property type="entry name" value="RHAMNOSYLTRANSFERASE WBBL"/>
    <property type="match status" value="1"/>
</dbReference>
<dbReference type="Proteomes" id="UP000003288">
    <property type="component" value="Unassembled WGS sequence"/>
</dbReference>
<dbReference type="EMBL" id="ABCJ01000008">
    <property type="protein sequence ID" value="EDM23178.1"/>
    <property type="molecule type" value="Genomic_DNA"/>
</dbReference>
<organism evidence="5 6">
    <name type="scientific">Caminibacter mediatlanticus TB-2</name>
    <dbReference type="NCBI Taxonomy" id="391592"/>
    <lineage>
        <taxon>Bacteria</taxon>
        <taxon>Pseudomonadati</taxon>
        <taxon>Campylobacterota</taxon>
        <taxon>Epsilonproteobacteria</taxon>
        <taxon>Nautiliales</taxon>
        <taxon>Nautiliaceae</taxon>
        <taxon>Caminibacter</taxon>
    </lineage>
</organism>
<dbReference type="GO" id="GO:0016757">
    <property type="term" value="F:glycosyltransferase activity"/>
    <property type="evidence" value="ECO:0007669"/>
    <property type="project" value="UniProtKB-KW"/>
</dbReference>
<evidence type="ECO:0000259" key="4">
    <source>
        <dbReference type="Pfam" id="PF00535"/>
    </source>
</evidence>
<feature type="domain" description="Glycosyltransferase 2-like" evidence="4">
    <location>
        <begin position="5"/>
        <end position="112"/>
    </location>
</feature>
<dbReference type="AlphaFoldDB" id="A0AAI9F1W5"/>
<keyword evidence="3 5" id="KW-0808">Transferase</keyword>
<dbReference type="Gene3D" id="3.90.550.10">
    <property type="entry name" value="Spore Coat Polysaccharide Biosynthesis Protein SpsA, Chain A"/>
    <property type="match status" value="1"/>
</dbReference>
<dbReference type="PANTHER" id="PTHR43179:SF12">
    <property type="entry name" value="GALACTOFURANOSYLTRANSFERASE GLFT2"/>
    <property type="match status" value="1"/>
</dbReference>
<keyword evidence="2" id="KW-0328">Glycosyltransferase</keyword>
<dbReference type="RefSeq" id="WP_007475169.1">
    <property type="nucleotide sequence ID" value="NZ_ABCJ01000008.1"/>
</dbReference>
<dbReference type="InterPro" id="IPR029044">
    <property type="entry name" value="Nucleotide-diphossugar_trans"/>
</dbReference>
<sequence>MKVCAVIVTYGDRFHLLKQVIDTCLKEGVDKIIVVDNASAENSRRQLKEYEKQIDKLKVIYLNENTGSAGGYKRGLQEAYNSEECEYIWLLDDDNMPTKDSLKILKDFWNKYDLEDKEENLCLLSFRPDRVIYKEAIMTNNPNLVLGRKNSFLGFHIIDLPKKVIRVIKRKIGMQTFKENSKIRYGQVAVAPYGGMFFHKKLIGSIGYPKEEFFVYADDHEWSYRVTKKNGKIILVLDSVLEDIEKSEGFRYGNKLNYFQLLLNISKMRSYYSIRNRVFFEKCLLVQNDKIWSLNRFIFLKILAFYVRNKDNKKNYENILKAIEDGENLCFT</sequence>
<evidence type="ECO:0000256" key="1">
    <source>
        <dbReference type="ARBA" id="ARBA00006739"/>
    </source>
</evidence>
<accession>A0AAI9F1W5</accession>
<reference evidence="5 6" key="1">
    <citation type="journal article" date="2011" name="Stand. Genomic Sci.">
        <title>Draft genome sequence of Caminibacter mediatlanticus strain TB-2, an epsilonproteobacterium isolated from a deep-sea hydrothermal vent.</title>
        <authorList>
            <person name="Giovannelli D."/>
            <person name="Ferriera S."/>
            <person name="Johnson J."/>
            <person name="Kravitz S."/>
            <person name="Perez-Rodriguez I."/>
            <person name="Ricci J."/>
            <person name="O'Brien C."/>
            <person name="Voordeckers J.W."/>
            <person name="Bini E."/>
            <person name="Vetriani C."/>
        </authorList>
    </citation>
    <scope>NUCLEOTIDE SEQUENCE [LARGE SCALE GENOMIC DNA]</scope>
    <source>
        <strain evidence="5 6">TB-2</strain>
    </source>
</reference>
<comment type="similarity">
    <text evidence="1">Belongs to the glycosyltransferase 2 family.</text>
</comment>
<name>A0AAI9F1W5_9BACT</name>
<evidence type="ECO:0000313" key="5">
    <source>
        <dbReference type="EMBL" id="EDM23178.1"/>
    </source>
</evidence>